<reference evidence="1 2" key="1">
    <citation type="submission" date="2017-06" db="EMBL/GenBank/DDBJ databases">
        <title>Genome sequencing of cyanobaciteial culture collection at National Institute for Environmental Studies (NIES).</title>
        <authorList>
            <person name="Hirose Y."/>
            <person name="Shimura Y."/>
            <person name="Fujisawa T."/>
            <person name="Nakamura Y."/>
            <person name="Kawachi M."/>
        </authorList>
    </citation>
    <scope>NUCLEOTIDE SEQUENCE [LARGE SCALE GENOMIC DNA]</scope>
    <source>
        <strain evidence="1 2">NIES-2135</strain>
    </source>
</reference>
<keyword evidence="2" id="KW-1185">Reference proteome</keyword>
<dbReference type="AlphaFoldDB" id="A0A1Z4JE32"/>
<accession>A0A1Z4JE32</accession>
<dbReference type="Proteomes" id="UP000217895">
    <property type="component" value="Chromosome"/>
</dbReference>
<evidence type="ECO:0000313" key="1">
    <source>
        <dbReference type="EMBL" id="BAY54938.1"/>
    </source>
</evidence>
<dbReference type="EMBL" id="AP018203">
    <property type="protein sequence ID" value="BAY54938.1"/>
    <property type="molecule type" value="Genomic_DNA"/>
</dbReference>
<sequence>MESSLLLTDSISDLFAEVSNTGRMTPLACQKLQAAMLDQQTTDEEKQAIERLLYAIRLGRVQVIEEIHG</sequence>
<evidence type="ECO:0000313" key="2">
    <source>
        <dbReference type="Proteomes" id="UP000217895"/>
    </source>
</evidence>
<name>A0A1Z4JE32_LEPBY</name>
<protein>
    <submittedName>
        <fullName evidence="1">Uncharacterized protein</fullName>
    </submittedName>
</protein>
<organism evidence="1 2">
    <name type="scientific">Leptolyngbya boryana NIES-2135</name>
    <dbReference type="NCBI Taxonomy" id="1973484"/>
    <lineage>
        <taxon>Bacteria</taxon>
        <taxon>Bacillati</taxon>
        <taxon>Cyanobacteriota</taxon>
        <taxon>Cyanophyceae</taxon>
        <taxon>Leptolyngbyales</taxon>
        <taxon>Leptolyngbyaceae</taxon>
        <taxon>Leptolyngbya group</taxon>
        <taxon>Leptolyngbya</taxon>
    </lineage>
</organism>
<proteinExistence type="predicted"/>
<gene>
    <name evidence="1" type="ORF">NIES2135_17580</name>
</gene>